<dbReference type="Proteomes" id="UP000036325">
    <property type="component" value="Unassembled WGS sequence"/>
</dbReference>
<dbReference type="InterPro" id="IPR012094">
    <property type="entry name" value="tRNA_Ile_lys_synt"/>
</dbReference>
<dbReference type="CDD" id="cd01992">
    <property type="entry name" value="TilS_N"/>
    <property type="match status" value="1"/>
</dbReference>
<dbReference type="PATRIC" id="fig|1608994.3.peg.1783"/>
<proteinExistence type="inferred from homology"/>
<dbReference type="PANTHER" id="PTHR43033">
    <property type="entry name" value="TRNA(ILE)-LYSIDINE SYNTHASE-RELATED"/>
    <property type="match status" value="1"/>
</dbReference>
<dbReference type="NCBIfam" id="TIGR02433">
    <property type="entry name" value="lysidine_TilS_C"/>
    <property type="match status" value="1"/>
</dbReference>
<dbReference type="Pfam" id="PF01171">
    <property type="entry name" value="ATP_bind_3"/>
    <property type="match status" value="1"/>
</dbReference>
<dbReference type="InterPro" id="IPR014729">
    <property type="entry name" value="Rossmann-like_a/b/a_fold"/>
</dbReference>
<evidence type="ECO:0000256" key="5">
    <source>
        <dbReference type="ARBA" id="ARBA00022741"/>
    </source>
</evidence>
<dbReference type="STRING" id="1608994.TU86_05920"/>
<dbReference type="PANTHER" id="PTHR43033:SF1">
    <property type="entry name" value="TRNA(ILE)-LYSIDINE SYNTHASE-RELATED"/>
    <property type="match status" value="1"/>
</dbReference>
<comment type="function">
    <text evidence="8">Ligates lysine onto the cytidine present at position 34 of the AUA codon-specific tRNA(Ile) that contains the anticodon CAU, in an ATP-dependent manner. Cytidine is converted to lysidine, thus changing the amino acid specificity of the tRNA from methionine to isoleucine.</text>
</comment>
<comment type="similarity">
    <text evidence="8">Belongs to the tRNA(Ile)-lysidine synthase family.</text>
</comment>
<dbReference type="GO" id="GO:0005524">
    <property type="term" value="F:ATP binding"/>
    <property type="evidence" value="ECO:0007669"/>
    <property type="project" value="UniProtKB-UniRule"/>
</dbReference>
<evidence type="ECO:0000256" key="8">
    <source>
        <dbReference type="HAMAP-Rule" id="MF_01161"/>
    </source>
</evidence>
<sequence>MSDIPALLVHALNPWRKAKAWHVALSGGLDSTVLLHLLVQLRKTHALPALTAIHVHHGLQAIADAWPAHCQALCDGLGVPLQVVRVQVRAGPSIERAAREARYQVFTALTQADEVLLTGQHRDDQAETVLFRLLRGAGVSGLTGMPRQRRLGDGDMCRPLLDVSRTALENYAHAHGLNWVEDPSNAHSDFSRNYLRHEVLPILTRRWPQAAATLARSAAHCAEAQGLLDELAGQDLGVARTATAFAWLGLPSLELAPIARLSPARQRNALRHWLAHLSRMPDTEHWAGWEVLRDARDDAQPIWRLADGELHRAGGRIWWLSGEWLQSPCAPLQWLHPEAPLSLPGNGQLRLIGDAPQGPLQVNYRLGGEVMTLAQRGRRDLKRLLNERGVPLFARGRLPLVYCNEQLLAVANVSGLDSSPCGRWQLQWLPTSSDQGLS</sequence>
<dbReference type="HAMAP" id="MF_01161">
    <property type="entry name" value="tRNA_Ile_lys_synt"/>
    <property type="match status" value="1"/>
</dbReference>
<protein>
    <recommendedName>
        <fullName evidence="8">tRNA(Ile)-lysidine synthase</fullName>
        <ecNumber evidence="8">6.3.4.19</ecNumber>
    </recommendedName>
    <alternativeName>
        <fullName evidence="8">tRNA(Ile)-2-lysyl-cytidine synthase</fullName>
    </alternativeName>
    <alternativeName>
        <fullName evidence="8">tRNA(Ile)-lysidine synthetase</fullName>
    </alternativeName>
</protein>
<name>A0A0J6LKH1_9PSED</name>
<keyword evidence="4 8" id="KW-0819">tRNA processing</keyword>
<keyword evidence="6 8" id="KW-0067">ATP-binding</keyword>
<dbReference type="SMART" id="SM00977">
    <property type="entry name" value="TilS_C"/>
    <property type="match status" value="1"/>
</dbReference>
<comment type="domain">
    <text evidence="8">The N-terminal region contains the highly conserved SGGXDS motif, predicted to be a P-loop motif involved in ATP binding.</text>
</comment>
<dbReference type="GO" id="GO:0005737">
    <property type="term" value="C:cytoplasm"/>
    <property type="evidence" value="ECO:0007669"/>
    <property type="project" value="UniProtKB-SubCell"/>
</dbReference>
<accession>A0A0J6LKH1</accession>
<comment type="caution">
    <text evidence="10">The sequence shown here is derived from an EMBL/GenBank/DDBJ whole genome shotgun (WGS) entry which is preliminary data.</text>
</comment>
<keyword evidence="3 8" id="KW-0436">Ligase</keyword>
<evidence type="ECO:0000256" key="3">
    <source>
        <dbReference type="ARBA" id="ARBA00022598"/>
    </source>
</evidence>
<comment type="catalytic activity">
    <reaction evidence="7 8">
        <text>cytidine(34) in tRNA(Ile2) + L-lysine + ATP = lysidine(34) in tRNA(Ile2) + AMP + diphosphate + H(+)</text>
        <dbReference type="Rhea" id="RHEA:43744"/>
        <dbReference type="Rhea" id="RHEA-COMP:10625"/>
        <dbReference type="Rhea" id="RHEA-COMP:10670"/>
        <dbReference type="ChEBI" id="CHEBI:15378"/>
        <dbReference type="ChEBI" id="CHEBI:30616"/>
        <dbReference type="ChEBI" id="CHEBI:32551"/>
        <dbReference type="ChEBI" id="CHEBI:33019"/>
        <dbReference type="ChEBI" id="CHEBI:82748"/>
        <dbReference type="ChEBI" id="CHEBI:83665"/>
        <dbReference type="ChEBI" id="CHEBI:456215"/>
        <dbReference type="EC" id="6.3.4.19"/>
    </reaction>
</comment>
<comment type="subcellular location">
    <subcellularLocation>
        <location evidence="1 8">Cytoplasm</location>
    </subcellularLocation>
</comment>
<dbReference type="InterPro" id="IPR015262">
    <property type="entry name" value="tRNA_Ile_lys_synt_subst-bd"/>
</dbReference>
<organism evidence="10 11">
    <name type="scientific">Pseudomonas weihenstephanensis</name>
    <dbReference type="NCBI Taxonomy" id="1608994"/>
    <lineage>
        <taxon>Bacteria</taxon>
        <taxon>Pseudomonadati</taxon>
        <taxon>Pseudomonadota</taxon>
        <taxon>Gammaproteobacteria</taxon>
        <taxon>Pseudomonadales</taxon>
        <taxon>Pseudomonadaceae</taxon>
        <taxon>Pseudomonas</taxon>
    </lineage>
</organism>
<reference evidence="10 11" key="1">
    <citation type="submission" date="2015-02" db="EMBL/GenBank/DDBJ databases">
        <title>Pseudomonas helleri sp. nov. and Pseudomonas weihenstephanensis sp. nov., isolated from raw cows milk.</title>
        <authorList>
            <person name="von Neubeck M."/>
            <person name="Huptas C."/>
            <person name="Wenning M."/>
            <person name="Scherer S."/>
        </authorList>
    </citation>
    <scope>NUCLEOTIDE SEQUENCE [LARGE SCALE GENOMIC DNA]</scope>
    <source>
        <strain evidence="10 11">DSM 29166</strain>
    </source>
</reference>
<evidence type="ECO:0000256" key="6">
    <source>
        <dbReference type="ARBA" id="ARBA00022840"/>
    </source>
</evidence>
<feature type="domain" description="Lysidine-tRNA(Ile) synthetase C-terminal" evidence="9">
    <location>
        <begin position="360"/>
        <end position="428"/>
    </location>
</feature>
<dbReference type="GO" id="GO:0006400">
    <property type="term" value="P:tRNA modification"/>
    <property type="evidence" value="ECO:0007669"/>
    <property type="project" value="UniProtKB-UniRule"/>
</dbReference>
<dbReference type="Gene3D" id="1.20.59.20">
    <property type="match status" value="1"/>
</dbReference>
<evidence type="ECO:0000259" key="9">
    <source>
        <dbReference type="SMART" id="SM00977"/>
    </source>
</evidence>
<dbReference type="InterPro" id="IPR012795">
    <property type="entry name" value="tRNA_Ile_lys_synt_N"/>
</dbReference>
<dbReference type="EMBL" id="JYLF01000002">
    <property type="protein sequence ID" value="KMN14831.1"/>
    <property type="molecule type" value="Genomic_DNA"/>
</dbReference>
<dbReference type="RefSeq" id="WP_048363367.1">
    <property type="nucleotide sequence ID" value="NZ_JYLF01000002.1"/>
</dbReference>
<dbReference type="OrthoDB" id="9807403at2"/>
<evidence type="ECO:0000256" key="7">
    <source>
        <dbReference type="ARBA" id="ARBA00048539"/>
    </source>
</evidence>
<dbReference type="SUPFAM" id="SSF56037">
    <property type="entry name" value="PheT/TilS domain"/>
    <property type="match status" value="1"/>
</dbReference>
<dbReference type="EC" id="6.3.4.19" evidence="8"/>
<dbReference type="GO" id="GO:0032267">
    <property type="term" value="F:tRNA(Ile)-lysidine synthase activity"/>
    <property type="evidence" value="ECO:0007669"/>
    <property type="project" value="UniProtKB-EC"/>
</dbReference>
<dbReference type="InterPro" id="IPR011063">
    <property type="entry name" value="TilS/TtcA_N"/>
</dbReference>
<keyword evidence="5 8" id="KW-0547">Nucleotide-binding</keyword>
<gene>
    <name evidence="8" type="primary">tilS</name>
    <name evidence="10" type="ORF">TU86_05920</name>
</gene>
<evidence type="ECO:0000256" key="1">
    <source>
        <dbReference type="ARBA" id="ARBA00004496"/>
    </source>
</evidence>
<evidence type="ECO:0000313" key="11">
    <source>
        <dbReference type="Proteomes" id="UP000036325"/>
    </source>
</evidence>
<evidence type="ECO:0000256" key="4">
    <source>
        <dbReference type="ARBA" id="ARBA00022694"/>
    </source>
</evidence>
<dbReference type="Pfam" id="PF11734">
    <property type="entry name" value="TilS_C"/>
    <property type="match status" value="1"/>
</dbReference>
<dbReference type="SUPFAM" id="SSF52402">
    <property type="entry name" value="Adenine nucleotide alpha hydrolases-like"/>
    <property type="match status" value="1"/>
</dbReference>
<evidence type="ECO:0000313" key="10">
    <source>
        <dbReference type="EMBL" id="KMN14831.1"/>
    </source>
</evidence>
<dbReference type="Pfam" id="PF09179">
    <property type="entry name" value="TilS"/>
    <property type="match status" value="1"/>
</dbReference>
<evidence type="ECO:0000256" key="2">
    <source>
        <dbReference type="ARBA" id="ARBA00022490"/>
    </source>
</evidence>
<keyword evidence="2 8" id="KW-0963">Cytoplasm</keyword>
<dbReference type="SUPFAM" id="SSF82829">
    <property type="entry name" value="MesJ substrate recognition domain-like"/>
    <property type="match status" value="1"/>
</dbReference>
<dbReference type="NCBIfam" id="TIGR02432">
    <property type="entry name" value="lysidine_TilS_N"/>
    <property type="match status" value="1"/>
</dbReference>
<dbReference type="AlphaFoldDB" id="A0A0J6LKH1"/>
<feature type="binding site" evidence="8">
    <location>
        <begin position="26"/>
        <end position="31"/>
    </location>
    <ligand>
        <name>ATP</name>
        <dbReference type="ChEBI" id="CHEBI:30616"/>
    </ligand>
</feature>
<dbReference type="InterPro" id="IPR012796">
    <property type="entry name" value="Lysidine-tRNA-synth_C"/>
</dbReference>
<dbReference type="Gene3D" id="3.40.50.620">
    <property type="entry name" value="HUPs"/>
    <property type="match status" value="1"/>
</dbReference>